<dbReference type="Proteomes" id="UP000022141">
    <property type="component" value="Unassembled WGS sequence"/>
</dbReference>
<accession>A0A011PMZ5</accession>
<keyword evidence="4 6" id="KW-0811">Translocation</keyword>
<comment type="function">
    <text evidence="6">One of the proteins required for the normal export of preproteins out of the cell cytoplasm. It is a molecular chaperone that binds to a subset of precursor proteins, maintaining them in a translocation-competent state. It also specifically binds to its receptor SecA.</text>
</comment>
<dbReference type="GO" id="GO:0005737">
    <property type="term" value="C:cytoplasm"/>
    <property type="evidence" value="ECO:0007669"/>
    <property type="project" value="UniProtKB-SubCell"/>
</dbReference>
<dbReference type="SUPFAM" id="SSF54611">
    <property type="entry name" value="SecB-like"/>
    <property type="match status" value="1"/>
</dbReference>
<dbReference type="NCBIfam" id="NF004393">
    <property type="entry name" value="PRK05751.1-4"/>
    <property type="match status" value="1"/>
</dbReference>
<dbReference type="NCBIfam" id="TIGR00809">
    <property type="entry name" value="secB"/>
    <property type="match status" value="1"/>
</dbReference>
<name>A0A011PMZ5_ACCRE</name>
<evidence type="ECO:0000256" key="5">
    <source>
        <dbReference type="ARBA" id="ARBA00023186"/>
    </source>
</evidence>
<dbReference type="PANTHER" id="PTHR36918">
    <property type="match status" value="1"/>
</dbReference>
<dbReference type="InterPro" id="IPR035958">
    <property type="entry name" value="SecB-like_sf"/>
</dbReference>
<keyword evidence="3 6" id="KW-0653">Protein transport</keyword>
<evidence type="ECO:0000256" key="2">
    <source>
        <dbReference type="ARBA" id="ARBA00022448"/>
    </source>
</evidence>
<evidence type="ECO:0000256" key="3">
    <source>
        <dbReference type="ARBA" id="ARBA00022927"/>
    </source>
</evidence>
<dbReference type="GO" id="GO:0006457">
    <property type="term" value="P:protein folding"/>
    <property type="evidence" value="ECO:0007669"/>
    <property type="project" value="UniProtKB-UniRule"/>
</dbReference>
<dbReference type="NCBIfam" id="NF004394">
    <property type="entry name" value="PRK05751.1-5"/>
    <property type="match status" value="1"/>
</dbReference>
<keyword evidence="6" id="KW-0963">Cytoplasm</keyword>
<evidence type="ECO:0000313" key="8">
    <source>
        <dbReference type="Proteomes" id="UP000022141"/>
    </source>
</evidence>
<dbReference type="GO" id="GO:0051082">
    <property type="term" value="F:unfolded protein binding"/>
    <property type="evidence" value="ECO:0007669"/>
    <property type="project" value="InterPro"/>
</dbReference>
<dbReference type="EMBL" id="JEMY01000024">
    <property type="protein sequence ID" value="EXI88826.1"/>
    <property type="molecule type" value="Genomic_DNA"/>
</dbReference>
<dbReference type="HAMAP" id="MF_00821">
    <property type="entry name" value="SecB"/>
    <property type="match status" value="1"/>
</dbReference>
<protein>
    <recommendedName>
        <fullName evidence="6">Protein-export protein SecB</fullName>
    </recommendedName>
</protein>
<dbReference type="PATRIC" id="fig|1454004.3.peg.1993"/>
<keyword evidence="8" id="KW-1185">Reference proteome</keyword>
<evidence type="ECO:0000256" key="6">
    <source>
        <dbReference type="HAMAP-Rule" id="MF_00821"/>
    </source>
</evidence>
<comment type="caution">
    <text evidence="7">The sequence shown here is derived from an EMBL/GenBank/DDBJ whole genome shotgun (WGS) entry which is preliminary data.</text>
</comment>
<keyword evidence="2 6" id="KW-0813">Transport</keyword>
<proteinExistence type="inferred from homology"/>
<evidence type="ECO:0000256" key="4">
    <source>
        <dbReference type="ARBA" id="ARBA00023010"/>
    </source>
</evidence>
<dbReference type="PANTHER" id="PTHR36918:SF1">
    <property type="entry name" value="PROTEIN-EXPORT PROTEIN SECB"/>
    <property type="match status" value="1"/>
</dbReference>
<dbReference type="PRINTS" id="PR01594">
    <property type="entry name" value="SECBCHAPRONE"/>
</dbReference>
<dbReference type="GO" id="GO:0015031">
    <property type="term" value="P:protein transport"/>
    <property type="evidence" value="ECO:0007669"/>
    <property type="project" value="UniProtKB-UniRule"/>
</dbReference>
<dbReference type="eggNOG" id="COG1952">
    <property type="taxonomic scope" value="Bacteria"/>
</dbReference>
<dbReference type="AlphaFoldDB" id="A0A011PMZ5"/>
<comment type="subunit">
    <text evidence="6">Homotetramer, a dimer of dimers. One homotetramer interacts with 1 SecA dimer.</text>
</comment>
<organism evidence="7 8">
    <name type="scientific">Accumulibacter regalis</name>
    <dbReference type="NCBI Taxonomy" id="522306"/>
    <lineage>
        <taxon>Bacteria</taxon>
        <taxon>Pseudomonadati</taxon>
        <taxon>Pseudomonadota</taxon>
        <taxon>Betaproteobacteria</taxon>
        <taxon>Candidatus Accumulibacter</taxon>
    </lineage>
</organism>
<gene>
    <name evidence="6 7" type="primary">secB</name>
    <name evidence="7" type="ORF">AW11_01929</name>
</gene>
<evidence type="ECO:0000313" key="7">
    <source>
        <dbReference type="EMBL" id="EXI88826.1"/>
    </source>
</evidence>
<keyword evidence="5 6" id="KW-0143">Chaperone</keyword>
<dbReference type="NCBIfam" id="NF004392">
    <property type="entry name" value="PRK05751.1-3"/>
    <property type="match status" value="1"/>
</dbReference>
<dbReference type="STRING" id="1454004.AW11_01929"/>
<comment type="similarity">
    <text evidence="1 6">Belongs to the SecB family.</text>
</comment>
<dbReference type="Gene3D" id="3.10.420.10">
    <property type="entry name" value="SecB-like"/>
    <property type="match status" value="1"/>
</dbReference>
<dbReference type="GO" id="GO:0051262">
    <property type="term" value="P:protein tetramerization"/>
    <property type="evidence" value="ECO:0007669"/>
    <property type="project" value="InterPro"/>
</dbReference>
<evidence type="ECO:0000256" key="1">
    <source>
        <dbReference type="ARBA" id="ARBA00009990"/>
    </source>
</evidence>
<dbReference type="Pfam" id="PF02556">
    <property type="entry name" value="SecB"/>
    <property type="match status" value="1"/>
</dbReference>
<reference evidence="7" key="1">
    <citation type="submission" date="2014-02" db="EMBL/GenBank/DDBJ databases">
        <title>Expanding our view of genomic diversity in Candidatus Accumulibacter clades.</title>
        <authorList>
            <person name="Skennerton C.T."/>
            <person name="Barr J.J."/>
            <person name="Slater F.R."/>
            <person name="Bond P.L."/>
            <person name="Tyson G.W."/>
        </authorList>
    </citation>
    <scope>NUCLEOTIDE SEQUENCE [LARGE SCALE GENOMIC DNA]</scope>
</reference>
<comment type="subcellular location">
    <subcellularLocation>
        <location evidence="6">Cytoplasm</location>
    </subcellularLocation>
</comment>
<dbReference type="InterPro" id="IPR003708">
    <property type="entry name" value="SecB"/>
</dbReference>
<sequence>MSEQETPNPVFSIEKIYVKDLSVEVPNAPQIYLERETPAINIQLQTKAQGIGEGLFEVALTATVTSKIEEKTVFLVEVGQAGIFRVQHVPSENMDAVLSIACPNILYPYAREVVSDAVIRAGFAPVMLQPVNFEALYMSRLQQQQAEAAKDAPTEEPGEATIQ</sequence>